<dbReference type="Proteomes" id="UP000265120">
    <property type="component" value="Chromosome 4"/>
</dbReference>
<dbReference type="GO" id="GO:0032797">
    <property type="term" value="C:SMN complex"/>
    <property type="evidence" value="ECO:0007669"/>
    <property type="project" value="InterPro"/>
</dbReference>
<dbReference type="InterPro" id="IPR033265">
    <property type="entry name" value="GEMIN4"/>
</dbReference>
<keyword evidence="2" id="KW-1185">Reference proteome</keyword>
<reference evidence="1" key="3">
    <citation type="submission" date="2025-09" db="UniProtKB">
        <authorList>
            <consortium name="Ensembl"/>
        </authorList>
    </citation>
    <scope>IDENTIFICATION</scope>
</reference>
<dbReference type="Ensembl" id="ENSCSET00000007964.1">
    <property type="protein sequence ID" value="ENSCSEP00000007879.1"/>
    <property type="gene ID" value="ENSCSEG00000005072.1"/>
</dbReference>
<dbReference type="InParanoid" id="A0A3P8V1A6"/>
<reference evidence="1 2" key="1">
    <citation type="journal article" date="2014" name="Nat. Genet.">
        <title>Whole-genome sequence of a flatfish provides insights into ZW sex chromosome evolution and adaptation to a benthic lifestyle.</title>
        <authorList>
            <person name="Chen S."/>
            <person name="Zhang G."/>
            <person name="Shao C."/>
            <person name="Huang Q."/>
            <person name="Liu G."/>
            <person name="Zhang P."/>
            <person name="Song W."/>
            <person name="An N."/>
            <person name="Chalopin D."/>
            <person name="Volff J.N."/>
            <person name="Hong Y."/>
            <person name="Li Q."/>
            <person name="Sha Z."/>
            <person name="Zhou H."/>
            <person name="Xie M."/>
            <person name="Yu Q."/>
            <person name="Liu Y."/>
            <person name="Xiang H."/>
            <person name="Wang N."/>
            <person name="Wu K."/>
            <person name="Yang C."/>
            <person name="Zhou Q."/>
            <person name="Liao X."/>
            <person name="Yang L."/>
            <person name="Hu Q."/>
            <person name="Zhang J."/>
            <person name="Meng L."/>
            <person name="Jin L."/>
            <person name="Tian Y."/>
            <person name="Lian J."/>
            <person name="Yang J."/>
            <person name="Miao G."/>
            <person name="Liu S."/>
            <person name="Liang Z."/>
            <person name="Yan F."/>
            <person name="Li Y."/>
            <person name="Sun B."/>
            <person name="Zhang H."/>
            <person name="Zhang J."/>
            <person name="Zhu Y."/>
            <person name="Du M."/>
            <person name="Zhao Y."/>
            <person name="Schartl M."/>
            <person name="Tang Q."/>
            <person name="Wang J."/>
        </authorList>
    </citation>
    <scope>NUCLEOTIDE SEQUENCE</scope>
</reference>
<proteinExistence type="predicted"/>
<dbReference type="PANTHER" id="PTHR15571">
    <property type="entry name" value="GEM-ASSOCIATED PROTEIN 4"/>
    <property type="match status" value="1"/>
</dbReference>
<accession>A0A3P8V1A6</accession>
<organism evidence="1 2">
    <name type="scientific">Cynoglossus semilaevis</name>
    <name type="common">Tongue sole</name>
    <dbReference type="NCBI Taxonomy" id="244447"/>
    <lineage>
        <taxon>Eukaryota</taxon>
        <taxon>Metazoa</taxon>
        <taxon>Chordata</taxon>
        <taxon>Craniata</taxon>
        <taxon>Vertebrata</taxon>
        <taxon>Euteleostomi</taxon>
        <taxon>Actinopterygii</taxon>
        <taxon>Neopterygii</taxon>
        <taxon>Teleostei</taxon>
        <taxon>Neoteleostei</taxon>
        <taxon>Acanthomorphata</taxon>
        <taxon>Carangaria</taxon>
        <taxon>Pleuronectiformes</taxon>
        <taxon>Pleuronectoidei</taxon>
        <taxon>Cynoglossidae</taxon>
        <taxon>Cynoglossinae</taxon>
        <taxon>Cynoglossus</taxon>
    </lineage>
</organism>
<dbReference type="GeneTree" id="ENSGT00390000012296"/>
<dbReference type="STRING" id="244447.ENSCSEP00000007879"/>
<dbReference type="PANTHER" id="PTHR15571:SF2">
    <property type="entry name" value="GEM-ASSOCIATED PROTEIN 4"/>
    <property type="match status" value="1"/>
</dbReference>
<name>A0A3P8V1A6_CYNSE</name>
<sequence>MCLPSSLSSLQKADWSKVGHSVLEAVQELCGQDELPSQPTDWKQKVVCVVWLKALCGEIEDDVEAAWKENPFFPLQNGLPDVNRAVLLELVKSVAAADVFAHMLLCLPRAQIVPELEKLAQHVKSSPTREDDVQLFLDVWWELWKGRDERKVREVDNKEDTGTMFAKEFDRVSSKTSGVSPQAKRLKLDTVEELVPSASTDVLHILLHTLKDIKDSVSSTDVCHKALSVSLDCLYTAYMIDQEDKLPTKDKMHILSKAVGIRAEHDGKLSPELIWEVQRDFRAAQTPSQFQPNTMTLGEALDLITDLTQFWLNSTTIKLGDGVNVSYSAFRLEQSVNKVLAAQNKACSSEAMCETDEHVTKINTLRSLLKSLTFPASQTTPETEAEVTMTIINHQLDDYQNFALLFASEESWASSNEHWLDCLEKNKTVFQRHDILISLTSTVMGKLQSENSDVNQVKKLIKVTADIFSALTLEDKNKSLEAMMQLSTRGFFGHVVPTDVTTGFEKELNMTFNCIIQGGGGASAADSQNNLSTAATLVARVAFQNPEATLRSCCHAAIFNKGAFSLMAKILQQLPGLREQTGGINESEKSQNDYPCEEKKDERDVSLLCRCLQNTVKKKSLSSGEKEQFLKFVDLMMSADGEERSCGFLTQQEVVNVFVLPYLSKGNSLFDIELTLKLLHTALSVDVLHQTSSTHWVLGCSPFPLLYILAQLLNQTLRLWEQPPEGSVHHWSMETKELLESVLATLAQVVGVEVAADPDTWSRALFWLYNKVEELDWTVRFHLKPVWGDHFKNEVPLSLLTVCDLPEQEWSGLNLPQYGQGSGLLPWMECCSISDSLRTAMLSGLSLDQRLSDHVNMFSKGLLLALTQTLPWCSVSQWSRLLETLRELITSGRLHVPFSLEYVDHLPLLDLRRFSCELRLSVLLLRALQLLCGSSCSDWLSEEGWTYVGRLYAHAMREMLNSVKAKLLLGANASHTSPMVTEETAISVEETYDTGKSHMEELEKPPSQEVLFVLSQLFCHVQHIQVMMPTGQCEPLFLTSLEILSHYEAIMAAFPDSSSALESDNTRHFFTTITDNLENQEMKVVLQQKIAQLVVAVEAH</sequence>
<dbReference type="GO" id="GO:0006364">
    <property type="term" value="P:rRNA processing"/>
    <property type="evidence" value="ECO:0007669"/>
    <property type="project" value="InterPro"/>
</dbReference>
<evidence type="ECO:0000313" key="2">
    <source>
        <dbReference type="Proteomes" id="UP000265120"/>
    </source>
</evidence>
<dbReference type="GO" id="GO:0000387">
    <property type="term" value="P:spliceosomal snRNP assembly"/>
    <property type="evidence" value="ECO:0007669"/>
    <property type="project" value="InterPro"/>
</dbReference>
<reference evidence="1" key="2">
    <citation type="submission" date="2025-08" db="UniProtKB">
        <authorList>
            <consortium name="Ensembl"/>
        </authorList>
    </citation>
    <scope>IDENTIFICATION</scope>
</reference>
<dbReference type="OMA" id="SCHNWLP"/>
<evidence type="ECO:0000313" key="1">
    <source>
        <dbReference type="Ensembl" id="ENSCSEP00000007879.1"/>
    </source>
</evidence>
<dbReference type="AlphaFoldDB" id="A0A3P8V1A6"/>
<protein>
    <submittedName>
        <fullName evidence="1">Gem (nuclear organelle) associated protein 4</fullName>
    </submittedName>
</protein>